<dbReference type="InterPro" id="IPR003961">
    <property type="entry name" value="FN3_dom"/>
</dbReference>
<dbReference type="InterPro" id="IPR007110">
    <property type="entry name" value="Ig-like_dom"/>
</dbReference>
<feature type="transmembrane region" description="Helical" evidence="11">
    <location>
        <begin position="1679"/>
        <end position="1699"/>
    </location>
</feature>
<evidence type="ECO:0000256" key="10">
    <source>
        <dbReference type="SAM" id="MobiDB-lite"/>
    </source>
</evidence>
<feature type="domain" description="Ig-like" evidence="12">
    <location>
        <begin position="1369"/>
        <end position="1443"/>
    </location>
</feature>
<evidence type="ECO:0000256" key="1">
    <source>
        <dbReference type="ARBA" id="ARBA00004479"/>
    </source>
</evidence>
<comment type="subcellular location">
    <subcellularLocation>
        <location evidence="1">Membrane</location>
        <topology evidence="1">Single-pass type I membrane protein</topology>
    </subcellularLocation>
</comment>
<feature type="domain" description="Ig-like" evidence="12">
    <location>
        <begin position="374"/>
        <end position="450"/>
    </location>
</feature>
<dbReference type="GO" id="GO:0045202">
    <property type="term" value="C:synapse"/>
    <property type="evidence" value="ECO:0007669"/>
    <property type="project" value="TreeGrafter"/>
</dbReference>
<evidence type="ECO:0000259" key="12">
    <source>
        <dbReference type="PROSITE" id="PS50835"/>
    </source>
</evidence>
<dbReference type="GO" id="GO:0048812">
    <property type="term" value="P:neuron projection morphogenesis"/>
    <property type="evidence" value="ECO:0007669"/>
    <property type="project" value="UniProtKB-ARBA"/>
</dbReference>
<feature type="domain" description="Fibronectin type-III" evidence="13">
    <location>
        <begin position="1060"/>
        <end position="1165"/>
    </location>
</feature>
<dbReference type="EMBL" id="CVRI01000006">
    <property type="protein sequence ID" value="CRK88017.1"/>
    <property type="molecule type" value="Genomic_DNA"/>
</dbReference>
<dbReference type="SMART" id="SM00060">
    <property type="entry name" value="FN3"/>
    <property type="match status" value="6"/>
</dbReference>
<evidence type="ECO:0000256" key="4">
    <source>
        <dbReference type="ARBA" id="ARBA00022737"/>
    </source>
</evidence>
<feature type="domain" description="Ig-like" evidence="12">
    <location>
        <begin position="456"/>
        <end position="552"/>
    </location>
</feature>
<keyword evidence="9" id="KW-0393">Immunoglobulin domain</keyword>
<dbReference type="InterPro" id="IPR013783">
    <property type="entry name" value="Ig-like_fold"/>
</dbReference>
<keyword evidence="4" id="KW-0677">Repeat</keyword>
<dbReference type="CDD" id="cd00063">
    <property type="entry name" value="FN3"/>
    <property type="match status" value="5"/>
</dbReference>
<dbReference type="InterPro" id="IPR013098">
    <property type="entry name" value="Ig_I-set"/>
</dbReference>
<dbReference type="PROSITE" id="PS50853">
    <property type="entry name" value="FN3"/>
    <property type="match status" value="6"/>
</dbReference>
<feature type="domain" description="Ig-like" evidence="12">
    <location>
        <begin position="650"/>
        <end position="740"/>
    </location>
</feature>
<feature type="compositionally biased region" description="Polar residues" evidence="10">
    <location>
        <begin position="1959"/>
        <end position="1969"/>
    </location>
</feature>
<evidence type="ECO:0000256" key="5">
    <source>
        <dbReference type="ARBA" id="ARBA00022889"/>
    </source>
</evidence>
<gene>
    <name evidence="14" type="ORF">CLUMA_CG001803</name>
</gene>
<evidence type="ECO:0000256" key="8">
    <source>
        <dbReference type="ARBA" id="ARBA00023157"/>
    </source>
</evidence>
<dbReference type="CDD" id="cd20956">
    <property type="entry name" value="IgI_4_Dscam"/>
    <property type="match status" value="1"/>
</dbReference>
<dbReference type="FunFam" id="2.60.40.10:FF:000093">
    <property type="entry name" value="Down syndrome cell adhesion molecule, isoform B"/>
    <property type="match status" value="1"/>
</dbReference>
<feature type="domain" description="Fibronectin type-III" evidence="13">
    <location>
        <begin position="936"/>
        <end position="1055"/>
    </location>
</feature>
<keyword evidence="7 11" id="KW-0472">Membrane</keyword>
<keyword evidence="2 11" id="KW-0812">Transmembrane</keyword>
<dbReference type="FunFam" id="2.60.40.10:FF:000719">
    <property type="entry name" value="nephrin isoform X1"/>
    <property type="match status" value="1"/>
</dbReference>
<dbReference type="SMART" id="SM00408">
    <property type="entry name" value="IGc2"/>
    <property type="match status" value="9"/>
</dbReference>
<organism evidence="14 15">
    <name type="scientific">Clunio marinus</name>
    <dbReference type="NCBI Taxonomy" id="568069"/>
    <lineage>
        <taxon>Eukaryota</taxon>
        <taxon>Metazoa</taxon>
        <taxon>Ecdysozoa</taxon>
        <taxon>Arthropoda</taxon>
        <taxon>Hexapoda</taxon>
        <taxon>Insecta</taxon>
        <taxon>Pterygota</taxon>
        <taxon>Neoptera</taxon>
        <taxon>Endopterygota</taxon>
        <taxon>Diptera</taxon>
        <taxon>Nematocera</taxon>
        <taxon>Chironomoidea</taxon>
        <taxon>Chironomidae</taxon>
        <taxon>Clunio</taxon>
    </lineage>
</organism>
<evidence type="ECO:0000256" key="6">
    <source>
        <dbReference type="ARBA" id="ARBA00022989"/>
    </source>
</evidence>
<dbReference type="Pfam" id="PF25059">
    <property type="entry name" value="FN3_DSCAM-DSCAML_C"/>
    <property type="match status" value="1"/>
</dbReference>
<dbReference type="InterPro" id="IPR036179">
    <property type="entry name" value="Ig-like_dom_sf"/>
</dbReference>
<feature type="domain" description="Ig-like" evidence="12">
    <location>
        <begin position="835"/>
        <end position="931"/>
    </location>
</feature>
<feature type="compositionally biased region" description="Polar residues" evidence="10">
    <location>
        <begin position="1886"/>
        <end position="1900"/>
    </location>
</feature>
<dbReference type="InterPro" id="IPR036116">
    <property type="entry name" value="FN3_sf"/>
</dbReference>
<reference evidence="14 15" key="1">
    <citation type="submission" date="2015-04" db="EMBL/GenBank/DDBJ databases">
        <authorList>
            <person name="Syromyatnikov M.Y."/>
            <person name="Popov V.N."/>
        </authorList>
    </citation>
    <scope>NUCLEOTIDE SEQUENCE [LARGE SCALE GENOMIC DNA]</scope>
</reference>
<sequence>MWDYANHLKQCIERFRLYQICYASIVISDHIRHGLIQIPTFVQEPPSHIIFSNTSGTQITCVAHGNPIPLITWLEKDGTIVNSIPGLRMLQGNGTLEFPSFSSQFYRSDVHDQIYRCQASNQAGSIISRNVHVRAIVNQLFEVKVEGIDVYLNNVAFLKCVVPLHMREYVEISSWYRGEEILTDNSDISEYIFYYPLLKRRKQHSVIKSGRFIITSVHGDLYIRNVRPDDATKRFACMATNSLTGERKLSEAVSLSIKETPLNMAPKSSQKSIIEVNVDRGNKVHLPCNIQGTLPIFTWYRLSDSGSYYAVPSSQRIIPSQTLLLIRNVDERDAGRWICKASNQYGELKLEVILNVHSYLAAHIAPQHQIINSGAVGIFNCSISGSSDVQIEWFHNGKSIINSDVQGSSKFTLLASNSLRIDDVGRDDKGIYQCLVSNSKGSVQAAGELKLGDTLPEMIYRFIEQNVRPGPHISLKCSARGSPPPQFTWLLDSQPILDVTSLHRYAMGQFVDVSGDVISHLNISHVRADDGGLYKCIASNRIGSVHHSARMNVFGPPYVRSISPIKGIAGEDLIVFCPFSGYPIESIRWEKAGIEITSNSRYVVSNIQQGGMLKISHVDSTHDSGSYTCIVRSRSGEEARRDIQINVNSPPVIEPFHFPKSIQENGRAQISCSVSSGDMPVYFTWYKDGSPLSISLQVTEKKDEFFSLLVFKDITARHSGKYTCYATNSAAKINYTAELFVKVPPQWSFEPQDTNVMLGNPISINCEANGYPRPTITWFKGKNKSSKEFQAVMLKNSTFAVNFATTDDEGFYMCQASNDIGNGLKKIIYVNVNEPARFNFATKNVTSRRNDPIMLSCHAMGDEPLNIAWSHNGNRIDLNNYRISIAEMKTDEGVKSQLSISHTDRHDSGKYKCVAENRFGKSEHLIYLAVQESPDAPTNLEVIEVKSRTVKLSWKRPYDGNSPVLSYLVQYKSLKQMHDHQTILSSSDNEWKGPHILNFTLPSIDIAISFDGMQREQATVGGLHPATTYLMRMLVVNEIARSPYTDPIVIKTQEEAPTEAPHNVQVHTGNVGELIVTWQIPQKLSWNGELLGYTVNYTEERQNINYISSPNRTVSKTITVHGWATTKSILVGLRKFSKYSIRIRAFNSIASGPWSTAVMGTTLEGVPEAAPQYLNCTSLSSQSIKVSWQEPLLQFHGGIIQGYKVLYRPLVKQHDFTASEVKRTSNMETYLHGLLKATNYSVRVLAFTSTGDGLHSIPVYCSTDEDVPEAPANIKASALTGESILVSWLPPVQRNGLITHYTVYSKDSGRKGQTRSNMVRVDEQGYPVTFVAHNLVENQKYDFWVTASTSVGEGEPTSLVTQSTNSRAPARIASFSQKIKVPVGTSLILECLAVGLPTPRARWFTRDRPVTFSSFYEVIDKGHLKIHSVEPSLSGNYTCSAMNIYGEDEIYYTVLALKPPNAPLLNVQFATSDSIKLKWEATENGGVSILGYIISYRVTGETWSRIELTPDQTSYTLSGLKCGTQYILKISAHNKVGDGQASDEINVWTKGKTPQAPEEKDFLKVNTTCLNMLLSSWNNGGCPISHFSIEYRSLGDIRWTVVSSDFSSSSEANKDNLVFCDFKSASWYQLKISAKNEAGKTSIQYNFATTTLTGEPIPMPEYFPAENEIEYALVEGNDWMLLAISIILSCCFCVIIIILRYKGTLCSTTSTEHYESHTIANDVKDDPNCRRNQQVYSASPVKIIDKDNDSEMYEISPYATFSVTGGRTVVQSHSKTPSRSVHTPSSMDYTMQFKTFGHPEGDLNATAYPILPNSGFGHVKGKSSWHKQRYYNTDDESTLSKSMTVVASSARLRNARESLPSQETRLISRGASRVTKGRHDNEASESDTSISPTNEFSNAPTYRIPVKHQRDIFRPDSSTESNNDQSPIRDRRSNTPRHIGVPEKRSRGRDSNNSRSMDMLQSNNSSESDVNLDEGLKFRPPNGFTDSGEFSEAECDRDLALDLEVQQTLENKMTAKTQQGDITSLLARYHEKKEEERQEYTIHV</sequence>
<dbReference type="OrthoDB" id="6429135at2759"/>
<keyword evidence="15" id="KW-1185">Reference proteome</keyword>
<dbReference type="PANTHER" id="PTHR13817:SF102">
    <property type="entry name" value="DOWN SYNDROME CELL ADHESION MOLECULE-LIKE PROTEIN DSCAM2"/>
    <property type="match status" value="1"/>
</dbReference>
<evidence type="ECO:0000259" key="13">
    <source>
        <dbReference type="PROSITE" id="PS50853"/>
    </source>
</evidence>
<feature type="domain" description="Fibronectin type-III" evidence="13">
    <location>
        <begin position="1170"/>
        <end position="1266"/>
    </location>
</feature>
<dbReference type="Pfam" id="PF13927">
    <property type="entry name" value="Ig_3"/>
    <property type="match status" value="3"/>
</dbReference>
<proteinExistence type="predicted"/>
<evidence type="ECO:0000256" key="11">
    <source>
        <dbReference type="SAM" id="Phobius"/>
    </source>
</evidence>
<dbReference type="PANTHER" id="PTHR13817">
    <property type="entry name" value="TITIN"/>
    <property type="match status" value="1"/>
</dbReference>
<protein>
    <submittedName>
        <fullName evidence="14">CLUMA_CG001803, isoform A</fullName>
    </submittedName>
</protein>
<dbReference type="CDD" id="cd00096">
    <property type="entry name" value="Ig"/>
    <property type="match status" value="1"/>
</dbReference>
<dbReference type="PRINTS" id="PR00014">
    <property type="entry name" value="FNTYPEIII"/>
</dbReference>
<dbReference type="SUPFAM" id="SSF49265">
    <property type="entry name" value="Fibronectin type III"/>
    <property type="match status" value="4"/>
</dbReference>
<dbReference type="FunFam" id="2.60.40.10:FF:000333">
    <property type="entry name" value="Down syndrome cell adhesion molecule"/>
    <property type="match status" value="1"/>
</dbReference>
<feature type="domain" description="Ig-like" evidence="12">
    <location>
        <begin position="266"/>
        <end position="355"/>
    </location>
</feature>
<feature type="domain" description="Ig-like" evidence="12">
    <location>
        <begin position="556"/>
        <end position="644"/>
    </location>
</feature>
<keyword evidence="8" id="KW-1015">Disulfide bond</keyword>
<keyword evidence="6 11" id="KW-1133">Transmembrane helix</keyword>
<feature type="domain" description="Fibronectin type-III" evidence="13">
    <location>
        <begin position="1459"/>
        <end position="1552"/>
    </location>
</feature>
<dbReference type="InterPro" id="IPR003598">
    <property type="entry name" value="Ig_sub2"/>
</dbReference>
<dbReference type="FunFam" id="2.60.40.10:FF:000017">
    <property type="entry name" value="Down syndrome cell adhesion molecule b"/>
    <property type="match status" value="1"/>
</dbReference>
<dbReference type="GO" id="GO:0007416">
    <property type="term" value="P:synapse assembly"/>
    <property type="evidence" value="ECO:0007669"/>
    <property type="project" value="TreeGrafter"/>
</dbReference>
<feature type="region of interest" description="Disordered" evidence="10">
    <location>
        <begin position="1854"/>
        <end position="1971"/>
    </location>
</feature>
<feature type="domain" description="Ig-like" evidence="12">
    <location>
        <begin position="745"/>
        <end position="831"/>
    </location>
</feature>
<evidence type="ECO:0000313" key="14">
    <source>
        <dbReference type="EMBL" id="CRK88017.1"/>
    </source>
</evidence>
<evidence type="ECO:0000256" key="7">
    <source>
        <dbReference type="ARBA" id="ARBA00023136"/>
    </source>
</evidence>
<name>A0A1J1HP71_9DIPT</name>
<feature type="compositionally biased region" description="Basic and acidic residues" evidence="10">
    <location>
        <begin position="1940"/>
        <end position="1952"/>
    </location>
</feature>
<dbReference type="FunFam" id="2.60.40.10:FF:000104">
    <property type="entry name" value="Down syndrome cell adhesion molecule b"/>
    <property type="match status" value="1"/>
</dbReference>
<feature type="domain" description="Fibronectin type-III" evidence="13">
    <location>
        <begin position="1270"/>
        <end position="1367"/>
    </location>
</feature>
<keyword evidence="3" id="KW-0732">Signal</keyword>
<dbReference type="InterPro" id="IPR050964">
    <property type="entry name" value="Striated_Muscle_Regulatory"/>
</dbReference>
<feature type="domain" description="Ig-like" evidence="12">
    <location>
        <begin position="39"/>
        <end position="132"/>
    </location>
</feature>
<dbReference type="GO" id="GO:0007156">
    <property type="term" value="P:homophilic cell adhesion via plasma membrane adhesion molecules"/>
    <property type="evidence" value="ECO:0007669"/>
    <property type="project" value="TreeGrafter"/>
</dbReference>
<dbReference type="STRING" id="568069.A0A1J1HP71"/>
<dbReference type="Pfam" id="PF00041">
    <property type="entry name" value="fn3"/>
    <property type="match status" value="5"/>
</dbReference>
<dbReference type="Proteomes" id="UP000183832">
    <property type="component" value="Unassembled WGS sequence"/>
</dbReference>
<dbReference type="Gene3D" id="2.60.40.10">
    <property type="entry name" value="Immunoglobulins"/>
    <property type="match status" value="16"/>
</dbReference>
<evidence type="ECO:0000256" key="3">
    <source>
        <dbReference type="ARBA" id="ARBA00022729"/>
    </source>
</evidence>
<dbReference type="FunFam" id="2.60.40.10:FF:000967">
    <property type="entry name" value="Uncharacterized protein, isoform D"/>
    <property type="match status" value="1"/>
</dbReference>
<accession>A0A1J1HP71</accession>
<dbReference type="Pfam" id="PF07679">
    <property type="entry name" value="I-set"/>
    <property type="match status" value="5"/>
</dbReference>
<dbReference type="FunFam" id="2.60.40.10:FF:000028">
    <property type="entry name" value="Neuronal cell adhesion molecule"/>
    <property type="match status" value="1"/>
</dbReference>
<dbReference type="GO" id="GO:0016020">
    <property type="term" value="C:membrane"/>
    <property type="evidence" value="ECO:0007669"/>
    <property type="project" value="UniProtKB-SubCell"/>
</dbReference>
<feature type="domain" description="Fibronectin type-III" evidence="13">
    <location>
        <begin position="1553"/>
        <end position="1656"/>
    </location>
</feature>
<dbReference type="InterPro" id="IPR056754">
    <property type="entry name" value="DSCAM/DSCAML_C"/>
</dbReference>
<evidence type="ECO:0000256" key="2">
    <source>
        <dbReference type="ARBA" id="ARBA00022692"/>
    </source>
</evidence>
<keyword evidence="5" id="KW-0130">Cell adhesion</keyword>
<feature type="compositionally biased region" description="Polar residues" evidence="10">
    <location>
        <begin position="1916"/>
        <end position="1926"/>
    </location>
</feature>
<dbReference type="SMART" id="SM00409">
    <property type="entry name" value="IG"/>
    <property type="match status" value="10"/>
</dbReference>
<evidence type="ECO:0000313" key="15">
    <source>
        <dbReference type="Proteomes" id="UP000183832"/>
    </source>
</evidence>
<dbReference type="InterPro" id="IPR003599">
    <property type="entry name" value="Ig_sub"/>
</dbReference>
<dbReference type="PROSITE" id="PS50835">
    <property type="entry name" value="IG_LIKE"/>
    <property type="match status" value="9"/>
</dbReference>
<evidence type="ECO:0000256" key="9">
    <source>
        <dbReference type="ARBA" id="ARBA00023319"/>
    </source>
</evidence>
<dbReference type="SUPFAM" id="SSF48726">
    <property type="entry name" value="Immunoglobulin"/>
    <property type="match status" value="10"/>
</dbReference>